<proteinExistence type="predicted"/>
<dbReference type="EMBL" id="KV751022">
    <property type="protein sequence ID" value="OCL02013.1"/>
    <property type="molecule type" value="Genomic_DNA"/>
</dbReference>
<name>A0A8E2JLZ0_9PEZI</name>
<dbReference type="SUPFAM" id="SSF53474">
    <property type="entry name" value="alpha/beta-Hydrolases"/>
    <property type="match status" value="1"/>
</dbReference>
<reference evidence="1 2" key="1">
    <citation type="journal article" date="2016" name="Nat. Commun.">
        <title>Ectomycorrhizal ecology is imprinted in the genome of the dominant symbiotic fungus Cenococcum geophilum.</title>
        <authorList>
            <consortium name="DOE Joint Genome Institute"/>
            <person name="Peter M."/>
            <person name="Kohler A."/>
            <person name="Ohm R.A."/>
            <person name="Kuo A."/>
            <person name="Krutzmann J."/>
            <person name="Morin E."/>
            <person name="Arend M."/>
            <person name="Barry K.W."/>
            <person name="Binder M."/>
            <person name="Choi C."/>
            <person name="Clum A."/>
            <person name="Copeland A."/>
            <person name="Grisel N."/>
            <person name="Haridas S."/>
            <person name="Kipfer T."/>
            <person name="LaButti K."/>
            <person name="Lindquist E."/>
            <person name="Lipzen A."/>
            <person name="Maire R."/>
            <person name="Meier B."/>
            <person name="Mihaltcheva S."/>
            <person name="Molinier V."/>
            <person name="Murat C."/>
            <person name="Poggeler S."/>
            <person name="Quandt C.A."/>
            <person name="Sperisen C."/>
            <person name="Tritt A."/>
            <person name="Tisserant E."/>
            <person name="Crous P.W."/>
            <person name="Henrissat B."/>
            <person name="Nehls U."/>
            <person name="Egli S."/>
            <person name="Spatafora J.W."/>
            <person name="Grigoriev I.V."/>
            <person name="Martin F.M."/>
        </authorList>
    </citation>
    <scope>NUCLEOTIDE SEQUENCE [LARGE SCALE GENOMIC DNA]</scope>
    <source>
        <strain evidence="1 2">CBS 207.34</strain>
    </source>
</reference>
<dbReference type="Gene3D" id="3.40.50.1820">
    <property type="entry name" value="alpha/beta hydrolase"/>
    <property type="match status" value="1"/>
</dbReference>
<dbReference type="GO" id="GO:0016787">
    <property type="term" value="F:hydrolase activity"/>
    <property type="evidence" value="ECO:0007669"/>
    <property type="project" value="UniProtKB-KW"/>
</dbReference>
<keyword evidence="1" id="KW-0378">Hydrolase</keyword>
<dbReference type="InterPro" id="IPR029058">
    <property type="entry name" value="AB_hydrolase_fold"/>
</dbReference>
<protein>
    <submittedName>
        <fullName evidence="1">Alpha/beta-hydrolase</fullName>
    </submittedName>
</protein>
<gene>
    <name evidence="1" type="ORF">AOQ84DRAFT_434594</name>
</gene>
<organism evidence="1 2">
    <name type="scientific">Glonium stellatum</name>
    <dbReference type="NCBI Taxonomy" id="574774"/>
    <lineage>
        <taxon>Eukaryota</taxon>
        <taxon>Fungi</taxon>
        <taxon>Dikarya</taxon>
        <taxon>Ascomycota</taxon>
        <taxon>Pezizomycotina</taxon>
        <taxon>Dothideomycetes</taxon>
        <taxon>Pleosporomycetidae</taxon>
        <taxon>Gloniales</taxon>
        <taxon>Gloniaceae</taxon>
        <taxon>Glonium</taxon>
    </lineage>
</organism>
<evidence type="ECO:0000313" key="2">
    <source>
        <dbReference type="Proteomes" id="UP000250140"/>
    </source>
</evidence>
<evidence type="ECO:0000313" key="1">
    <source>
        <dbReference type="EMBL" id="OCL02013.1"/>
    </source>
</evidence>
<keyword evidence="2" id="KW-1185">Reference proteome</keyword>
<dbReference type="Proteomes" id="UP000250140">
    <property type="component" value="Unassembled WGS sequence"/>
</dbReference>
<accession>A0A8E2JLZ0</accession>
<dbReference type="PANTHER" id="PTHR11440">
    <property type="entry name" value="LECITHIN-CHOLESTEROL ACYLTRANSFERASE-RELATED"/>
    <property type="match status" value="1"/>
</dbReference>
<dbReference type="AlphaFoldDB" id="A0A8E2JLZ0"/>
<dbReference type="OrthoDB" id="5592486at2759"/>
<sequence length="319" mass="35652">MMRILIRISCRPPSRSIKRLQAYRALSCTSRVSQDPRLADIGRVIEDEYAVIRNSYETPKNPIILAHGLLGFDELRLAGPSLPGIQYWRGITEALSHKGIEVITAAVPPSGSIEARAAKLGESIAQKAHGKSVNIIAGLDARYMISQLKPPNVDVLSLTTVASPHRGSAFADYMFDSIGPRQIKRIYKALEFIGFETGAFSQLTRQYMQEQFNPKTPDADGVRYFSYGASLEPTFWSIFRPSHRIIKRIEGAPNDGLVSVTSSQWGIYKGTLVGVSHLDLINWTNRIKWFFWELTGSKRNFNAIAFYLDIADMLAKEGL</sequence>